<dbReference type="CDD" id="cd00207">
    <property type="entry name" value="fer2"/>
    <property type="match status" value="1"/>
</dbReference>
<dbReference type="KEGG" id="dmm:dnm_031520"/>
<dbReference type="SUPFAM" id="SSF47741">
    <property type="entry name" value="CO dehydrogenase ISP C-domain like"/>
    <property type="match status" value="1"/>
</dbReference>
<keyword evidence="3" id="KW-0560">Oxidoreductase</keyword>
<dbReference type="Proteomes" id="UP000663722">
    <property type="component" value="Chromosome"/>
</dbReference>
<proteinExistence type="predicted"/>
<dbReference type="InterPro" id="IPR002888">
    <property type="entry name" value="2Fe-2S-bd"/>
</dbReference>
<keyword evidence="1" id="KW-0001">2Fe-2S</keyword>
<dbReference type="InterPro" id="IPR012675">
    <property type="entry name" value="Beta-grasp_dom_sf"/>
</dbReference>
<dbReference type="GO" id="GO:0016491">
    <property type="term" value="F:oxidoreductase activity"/>
    <property type="evidence" value="ECO:0007669"/>
    <property type="project" value="UniProtKB-KW"/>
</dbReference>
<dbReference type="InterPro" id="IPR001041">
    <property type="entry name" value="2Fe-2S_ferredoxin-type"/>
</dbReference>
<dbReference type="PANTHER" id="PTHR44379:SF5">
    <property type="entry name" value="OXIDOREDUCTASE WITH IRON-SULFUR SUBUNIT"/>
    <property type="match status" value="1"/>
</dbReference>
<evidence type="ECO:0000256" key="5">
    <source>
        <dbReference type="ARBA" id="ARBA00023014"/>
    </source>
</evidence>
<dbReference type="InterPro" id="IPR036884">
    <property type="entry name" value="2Fe-2S-bd_dom_sf"/>
</dbReference>
<dbReference type="EMBL" id="CP061800">
    <property type="protein sequence ID" value="QTA87124.1"/>
    <property type="molecule type" value="Genomic_DNA"/>
</dbReference>
<evidence type="ECO:0000256" key="1">
    <source>
        <dbReference type="ARBA" id="ARBA00022714"/>
    </source>
</evidence>
<evidence type="ECO:0000256" key="4">
    <source>
        <dbReference type="ARBA" id="ARBA00023004"/>
    </source>
</evidence>
<dbReference type="Pfam" id="PF00111">
    <property type="entry name" value="Fer2"/>
    <property type="match status" value="1"/>
</dbReference>
<dbReference type="SUPFAM" id="SSF54292">
    <property type="entry name" value="2Fe-2S ferredoxin-like"/>
    <property type="match status" value="1"/>
</dbReference>
<keyword evidence="8" id="KW-1185">Reference proteome</keyword>
<sequence length="164" mass="17502">MKQIIELNVNGESYTVAVNPWQTLNEVLREEINLTGVKLGCGSGDCGACTVMVDGRAVSSCLSLAVEMVGKEIMTVEGMAPSGEELHPIQESFVKKGAIQCGFCTPGMELTALNLLNNNPSPTYNEIREALAGNLCRCTGYKKIIEAVGAAGQKMKEASERKTS</sequence>
<evidence type="ECO:0000313" key="7">
    <source>
        <dbReference type="EMBL" id="QTA87124.1"/>
    </source>
</evidence>
<dbReference type="PROSITE" id="PS00197">
    <property type="entry name" value="2FE2S_FER_1"/>
    <property type="match status" value="1"/>
</dbReference>
<dbReference type="InterPro" id="IPR036010">
    <property type="entry name" value="2Fe-2S_ferredoxin-like_sf"/>
</dbReference>
<evidence type="ECO:0000313" key="8">
    <source>
        <dbReference type="Proteomes" id="UP000663722"/>
    </source>
</evidence>
<reference evidence="7" key="1">
    <citation type="journal article" date="2021" name="Microb. Physiol.">
        <title>Proteogenomic Insights into the Physiology of Marine, Sulfate-Reducing, Filamentous Desulfonema limicola and Desulfonema magnum.</title>
        <authorList>
            <person name="Schnaars V."/>
            <person name="Wohlbrand L."/>
            <person name="Scheve S."/>
            <person name="Hinrichs C."/>
            <person name="Reinhardt R."/>
            <person name="Rabus R."/>
        </authorList>
    </citation>
    <scope>NUCLEOTIDE SEQUENCE</scope>
    <source>
        <strain evidence="7">4be13</strain>
    </source>
</reference>
<protein>
    <submittedName>
        <fullName evidence="7">2Fe-2S ferredoxin iron-sulfur protein</fullName>
    </submittedName>
</protein>
<evidence type="ECO:0000256" key="3">
    <source>
        <dbReference type="ARBA" id="ARBA00023002"/>
    </source>
</evidence>
<keyword evidence="2" id="KW-0479">Metal-binding</keyword>
<dbReference type="FunFam" id="3.10.20.30:FF:000020">
    <property type="entry name" value="Xanthine dehydrogenase iron-sulfur subunit"/>
    <property type="match status" value="1"/>
</dbReference>
<evidence type="ECO:0000259" key="6">
    <source>
        <dbReference type="PROSITE" id="PS51085"/>
    </source>
</evidence>
<keyword evidence="5" id="KW-0411">Iron-sulfur</keyword>
<evidence type="ECO:0000256" key="2">
    <source>
        <dbReference type="ARBA" id="ARBA00022723"/>
    </source>
</evidence>
<dbReference type="GO" id="GO:0051537">
    <property type="term" value="F:2 iron, 2 sulfur cluster binding"/>
    <property type="evidence" value="ECO:0007669"/>
    <property type="project" value="UniProtKB-KW"/>
</dbReference>
<dbReference type="AlphaFoldDB" id="A0A975BK23"/>
<dbReference type="InterPro" id="IPR006058">
    <property type="entry name" value="2Fe2S_fd_BS"/>
</dbReference>
<organism evidence="7 8">
    <name type="scientific">Desulfonema magnum</name>
    <dbReference type="NCBI Taxonomy" id="45655"/>
    <lineage>
        <taxon>Bacteria</taxon>
        <taxon>Pseudomonadati</taxon>
        <taxon>Thermodesulfobacteriota</taxon>
        <taxon>Desulfobacteria</taxon>
        <taxon>Desulfobacterales</taxon>
        <taxon>Desulfococcaceae</taxon>
        <taxon>Desulfonema</taxon>
    </lineage>
</organism>
<feature type="domain" description="2Fe-2S ferredoxin-type" evidence="6">
    <location>
        <begin position="3"/>
        <end position="79"/>
    </location>
</feature>
<dbReference type="PROSITE" id="PS51085">
    <property type="entry name" value="2FE2S_FER_2"/>
    <property type="match status" value="1"/>
</dbReference>
<dbReference type="Gene3D" id="1.10.150.120">
    <property type="entry name" value="[2Fe-2S]-binding domain"/>
    <property type="match status" value="1"/>
</dbReference>
<dbReference type="Gene3D" id="3.10.20.30">
    <property type="match status" value="1"/>
</dbReference>
<dbReference type="InterPro" id="IPR051452">
    <property type="entry name" value="Diverse_Oxidoreductases"/>
</dbReference>
<dbReference type="PANTHER" id="PTHR44379">
    <property type="entry name" value="OXIDOREDUCTASE WITH IRON-SULFUR SUBUNIT"/>
    <property type="match status" value="1"/>
</dbReference>
<dbReference type="GO" id="GO:0046872">
    <property type="term" value="F:metal ion binding"/>
    <property type="evidence" value="ECO:0007669"/>
    <property type="project" value="UniProtKB-KW"/>
</dbReference>
<dbReference type="Pfam" id="PF01799">
    <property type="entry name" value="Fer2_2"/>
    <property type="match status" value="1"/>
</dbReference>
<name>A0A975BK23_9BACT</name>
<accession>A0A975BK23</accession>
<gene>
    <name evidence="7" type="ORF">dnm_031520</name>
</gene>
<dbReference type="FunFam" id="1.10.150.120:FF:000003">
    <property type="entry name" value="Carbon monoxide dehydrogenase, small subunit"/>
    <property type="match status" value="1"/>
</dbReference>
<dbReference type="RefSeq" id="WP_207682458.1">
    <property type="nucleotide sequence ID" value="NZ_CP061800.1"/>
</dbReference>
<keyword evidence="4" id="KW-0408">Iron</keyword>